<reference evidence="6 7" key="1">
    <citation type="journal article" date="2018" name="Nat. Biotechnol.">
        <title>A standardized bacterial taxonomy based on genome phylogeny substantially revises the tree of life.</title>
        <authorList>
            <person name="Parks D.H."/>
            <person name="Chuvochina M."/>
            <person name="Waite D.W."/>
            <person name="Rinke C."/>
            <person name="Skarshewski A."/>
            <person name="Chaumeil P.A."/>
            <person name="Hugenholtz P."/>
        </authorList>
    </citation>
    <scope>NUCLEOTIDE SEQUENCE [LARGE SCALE GENOMIC DNA]</scope>
    <source>
        <strain evidence="6">UBA10707</strain>
    </source>
</reference>
<dbReference type="GO" id="GO:0050661">
    <property type="term" value="F:NADP binding"/>
    <property type="evidence" value="ECO:0007669"/>
    <property type="project" value="InterPro"/>
</dbReference>
<evidence type="ECO:0000313" key="6">
    <source>
        <dbReference type="EMBL" id="HBP28973.1"/>
    </source>
</evidence>
<dbReference type="Gene3D" id="1.10.1040.10">
    <property type="entry name" value="N-(1-d-carboxylethyl)-l-norvaline Dehydrogenase, domain 2"/>
    <property type="match status" value="1"/>
</dbReference>
<dbReference type="GO" id="GO:0051287">
    <property type="term" value="F:NAD binding"/>
    <property type="evidence" value="ECO:0007669"/>
    <property type="project" value="InterPro"/>
</dbReference>
<evidence type="ECO:0000256" key="2">
    <source>
        <dbReference type="ARBA" id="ARBA00023027"/>
    </source>
</evidence>
<evidence type="ECO:0008006" key="8">
    <source>
        <dbReference type="Google" id="ProtNLM"/>
    </source>
</evidence>
<dbReference type="EMBL" id="DOEK01000010">
    <property type="protein sequence ID" value="HBP28973.1"/>
    <property type="molecule type" value="Genomic_DNA"/>
</dbReference>
<protein>
    <recommendedName>
        <fullName evidence="8">Oxidoreductase</fullName>
    </recommendedName>
</protein>
<keyword evidence="1" id="KW-0560">Oxidoreductase</keyword>
<feature type="active site" evidence="3">
    <location>
        <position position="178"/>
    </location>
</feature>
<dbReference type="InterPro" id="IPR036291">
    <property type="entry name" value="NAD(P)-bd_dom_sf"/>
</dbReference>
<dbReference type="Proteomes" id="UP000264036">
    <property type="component" value="Unassembled WGS sequence"/>
</dbReference>
<dbReference type="Gene3D" id="3.40.50.720">
    <property type="entry name" value="NAD(P)-binding Rossmann-like Domain"/>
    <property type="match status" value="1"/>
</dbReference>
<dbReference type="Pfam" id="PF14833">
    <property type="entry name" value="NAD_binding_11"/>
    <property type="match status" value="1"/>
</dbReference>
<dbReference type="SUPFAM" id="SSF51735">
    <property type="entry name" value="NAD(P)-binding Rossmann-fold domains"/>
    <property type="match status" value="1"/>
</dbReference>
<dbReference type="GO" id="GO:0016616">
    <property type="term" value="F:oxidoreductase activity, acting on the CH-OH group of donors, NAD or NADP as acceptor"/>
    <property type="evidence" value="ECO:0007669"/>
    <property type="project" value="TreeGrafter"/>
</dbReference>
<dbReference type="InterPro" id="IPR013328">
    <property type="entry name" value="6PGD_dom2"/>
</dbReference>
<evidence type="ECO:0000256" key="3">
    <source>
        <dbReference type="PIRSR" id="PIRSR000103-1"/>
    </source>
</evidence>
<feature type="domain" description="3-hydroxyisobutyrate dehydrogenase-like NAD-binding" evidence="5">
    <location>
        <begin position="172"/>
        <end position="291"/>
    </location>
</feature>
<dbReference type="InterPro" id="IPR008927">
    <property type="entry name" value="6-PGluconate_DH-like_C_sf"/>
</dbReference>
<keyword evidence="2" id="KW-0520">NAD</keyword>
<accession>A0A356LDA2</accession>
<dbReference type="PANTHER" id="PTHR22981">
    <property type="entry name" value="3-HYDROXYISOBUTYRATE DEHYDROGENASE-RELATED"/>
    <property type="match status" value="1"/>
</dbReference>
<evidence type="ECO:0000259" key="5">
    <source>
        <dbReference type="Pfam" id="PF14833"/>
    </source>
</evidence>
<evidence type="ECO:0000313" key="7">
    <source>
        <dbReference type="Proteomes" id="UP000264036"/>
    </source>
</evidence>
<dbReference type="InterPro" id="IPR006115">
    <property type="entry name" value="6PGDH_NADP-bd"/>
</dbReference>
<dbReference type="InterPro" id="IPR029154">
    <property type="entry name" value="HIBADH-like_NADP-bd"/>
</dbReference>
<proteinExistence type="predicted"/>
<dbReference type="SUPFAM" id="SSF48179">
    <property type="entry name" value="6-phosphogluconate dehydrogenase C-terminal domain-like"/>
    <property type="match status" value="1"/>
</dbReference>
<dbReference type="Pfam" id="PF03446">
    <property type="entry name" value="NAD_binding_2"/>
    <property type="match status" value="1"/>
</dbReference>
<evidence type="ECO:0000256" key="1">
    <source>
        <dbReference type="ARBA" id="ARBA00023002"/>
    </source>
</evidence>
<dbReference type="AlphaFoldDB" id="A0A356LDA2"/>
<feature type="domain" description="6-phosphogluconate dehydrogenase NADP-binding" evidence="4">
    <location>
        <begin position="12"/>
        <end position="168"/>
    </location>
</feature>
<comment type="caution">
    <text evidence="6">The sequence shown here is derived from an EMBL/GenBank/DDBJ whole genome shotgun (WGS) entry which is preliminary data.</text>
</comment>
<name>A0A356LDA2_9BURK</name>
<dbReference type="PIRSF" id="PIRSF000103">
    <property type="entry name" value="HIBADH"/>
    <property type="match status" value="1"/>
</dbReference>
<dbReference type="PANTHER" id="PTHR22981:SF7">
    <property type="entry name" value="3-HYDROXYISOBUTYRATE DEHYDROGENASE, MITOCHONDRIAL"/>
    <property type="match status" value="1"/>
</dbReference>
<gene>
    <name evidence="6" type="ORF">DD666_06100</name>
</gene>
<dbReference type="InterPro" id="IPR015815">
    <property type="entry name" value="HIBADH-related"/>
</dbReference>
<sequence>MEKKNSTDLVTGFIGLGAMGSAIAQRLVTNGISLHVYDPDFARVKSLVELGAIAHDSPRSVADTAEIVYACLPDAAISRTVAYGQDGVCGGSAIRGYIEMSTIGRSAVMDIAQRLKEHGVTVLDAPVSGGPKGADAGTLSIMVAGDRLFCDSIQYQLKVLAGNVFRIGDTPGLGQMMKLVNNLISAANMTSAYEALVLGAKAGLNGETMVNVINASTGRNSATTDKIPKSILPRTFDYGATIRTIHKDVTLGLAEAEQLGVPMWVGRNTQQMWEYAITQGGADLDFTALILYMEQWANVQIRGRTTLDDEKKEST</sequence>
<organism evidence="6 7">
    <name type="scientific">Advenella kashmirensis</name>
    <dbReference type="NCBI Taxonomy" id="310575"/>
    <lineage>
        <taxon>Bacteria</taxon>
        <taxon>Pseudomonadati</taxon>
        <taxon>Pseudomonadota</taxon>
        <taxon>Betaproteobacteria</taxon>
        <taxon>Burkholderiales</taxon>
        <taxon>Alcaligenaceae</taxon>
    </lineage>
</organism>
<evidence type="ECO:0000259" key="4">
    <source>
        <dbReference type="Pfam" id="PF03446"/>
    </source>
</evidence>